<dbReference type="STRING" id="147828.A0A4S2L657"/>
<dbReference type="InterPro" id="IPR025723">
    <property type="entry name" value="ArsA/GET3_ATPase-like"/>
</dbReference>
<keyword evidence="4" id="KW-1185">Reference proteome</keyword>
<dbReference type="SUPFAM" id="SSF52540">
    <property type="entry name" value="P-loop containing nucleoside triphosphate hydrolases"/>
    <property type="match status" value="1"/>
</dbReference>
<sequence>MAPTWHTIRLLAFFRSNAKDSDQSDEQSSGTVFESHDEVSRMSSYFTNAIVSRLSIVKEITRQYKDLQQTTSLCAFIPESLSMYHTERLVKELTDQNIDMHNIIITNQLLTPADPHSKSAGDPNTCRKPKPQTSCCMCTTRRKIQSKYSEQILELYEHMHVVQSPQLEGELHGVESVRTFASYLLVPLRR</sequence>
<comment type="caution">
    <text evidence="3">The sequence shown here is derived from an EMBL/GenBank/DDBJ whole genome shotgun (WGS) entry which is preliminary data.</text>
</comment>
<evidence type="ECO:0000313" key="4">
    <source>
        <dbReference type="Proteomes" id="UP000308267"/>
    </source>
</evidence>
<protein>
    <recommendedName>
        <fullName evidence="2">ArsA/GET3 Anion-transporting ATPase-like domain-containing protein</fullName>
    </recommendedName>
</protein>
<dbReference type="GO" id="GO:0071816">
    <property type="term" value="P:tail-anchored membrane protein insertion into ER membrane"/>
    <property type="evidence" value="ECO:0007669"/>
    <property type="project" value="TreeGrafter"/>
</dbReference>
<dbReference type="InterPro" id="IPR016300">
    <property type="entry name" value="ATPase_ArsA/GET3"/>
</dbReference>
<evidence type="ECO:0000313" key="3">
    <source>
        <dbReference type="EMBL" id="TGZ58532.1"/>
    </source>
</evidence>
<proteinExistence type="inferred from homology"/>
<evidence type="ECO:0000259" key="2">
    <source>
        <dbReference type="Pfam" id="PF02374"/>
    </source>
</evidence>
<dbReference type="InterPro" id="IPR027417">
    <property type="entry name" value="P-loop_NTPase"/>
</dbReference>
<dbReference type="PANTHER" id="PTHR10803">
    <property type="entry name" value="ARSENICAL PUMP-DRIVING ATPASE ARSENITE-TRANSLOCATING ATPASE"/>
    <property type="match status" value="1"/>
</dbReference>
<reference evidence="3 4" key="1">
    <citation type="journal article" date="2019" name="BMC Genomics">
        <title>New insights from Opisthorchis felineus genome: update on genomics of the epidemiologically important liver flukes.</title>
        <authorList>
            <person name="Ershov N.I."/>
            <person name="Mordvinov V.A."/>
            <person name="Prokhortchouk E.B."/>
            <person name="Pakharukova M.Y."/>
            <person name="Gunbin K.V."/>
            <person name="Ustyantsev K."/>
            <person name="Genaev M.A."/>
            <person name="Blinov A.G."/>
            <person name="Mazur A."/>
            <person name="Boulygina E."/>
            <person name="Tsygankova S."/>
            <person name="Khrameeva E."/>
            <person name="Chekanov N."/>
            <person name="Fan G."/>
            <person name="Xiao A."/>
            <person name="Zhang H."/>
            <person name="Xu X."/>
            <person name="Yang H."/>
            <person name="Solovyev V."/>
            <person name="Lee S.M."/>
            <person name="Liu X."/>
            <person name="Afonnikov D.A."/>
            <person name="Skryabin K.G."/>
        </authorList>
    </citation>
    <scope>NUCLEOTIDE SEQUENCE [LARGE SCALE GENOMIC DNA]</scope>
    <source>
        <strain evidence="3">AK-0245</strain>
        <tissue evidence="3">Whole organism</tissue>
    </source>
</reference>
<comment type="similarity">
    <text evidence="1">Belongs to the arsA ATPase family.</text>
</comment>
<dbReference type="Proteomes" id="UP000308267">
    <property type="component" value="Unassembled WGS sequence"/>
</dbReference>
<dbReference type="GO" id="GO:0043529">
    <property type="term" value="C:GET complex"/>
    <property type="evidence" value="ECO:0007669"/>
    <property type="project" value="TreeGrafter"/>
</dbReference>
<dbReference type="EMBL" id="SJOL01009256">
    <property type="protein sequence ID" value="TGZ58532.1"/>
    <property type="molecule type" value="Genomic_DNA"/>
</dbReference>
<dbReference type="GO" id="GO:0005524">
    <property type="term" value="F:ATP binding"/>
    <property type="evidence" value="ECO:0007669"/>
    <property type="project" value="InterPro"/>
</dbReference>
<feature type="domain" description="ArsA/GET3 Anion-transporting ATPase-like" evidence="2">
    <location>
        <begin position="2"/>
        <end position="184"/>
    </location>
</feature>
<gene>
    <name evidence="3" type="ORF">CRM22_009596</name>
</gene>
<dbReference type="AlphaFoldDB" id="A0A4S2L657"/>
<dbReference type="Pfam" id="PF02374">
    <property type="entry name" value="ArsA_ATPase"/>
    <property type="match status" value="1"/>
</dbReference>
<dbReference type="PANTHER" id="PTHR10803:SF3">
    <property type="entry name" value="ATPASE GET3"/>
    <property type="match status" value="1"/>
</dbReference>
<accession>A0A4S2L657</accession>
<name>A0A4S2L657_OPIFE</name>
<dbReference type="Gene3D" id="3.40.50.300">
    <property type="entry name" value="P-loop containing nucleotide triphosphate hydrolases"/>
    <property type="match status" value="1"/>
</dbReference>
<dbReference type="GO" id="GO:0016887">
    <property type="term" value="F:ATP hydrolysis activity"/>
    <property type="evidence" value="ECO:0007669"/>
    <property type="project" value="InterPro"/>
</dbReference>
<dbReference type="OrthoDB" id="1770at2759"/>
<evidence type="ECO:0000256" key="1">
    <source>
        <dbReference type="ARBA" id="ARBA00011040"/>
    </source>
</evidence>
<organism evidence="3 4">
    <name type="scientific">Opisthorchis felineus</name>
    <dbReference type="NCBI Taxonomy" id="147828"/>
    <lineage>
        <taxon>Eukaryota</taxon>
        <taxon>Metazoa</taxon>
        <taxon>Spiralia</taxon>
        <taxon>Lophotrochozoa</taxon>
        <taxon>Platyhelminthes</taxon>
        <taxon>Trematoda</taxon>
        <taxon>Digenea</taxon>
        <taxon>Opisthorchiida</taxon>
        <taxon>Opisthorchiata</taxon>
        <taxon>Opisthorchiidae</taxon>
        <taxon>Opisthorchis</taxon>
    </lineage>
</organism>